<proteinExistence type="predicted"/>
<dbReference type="OrthoDB" id="10305890at2759"/>
<sequence length="288" mass="34274">MPRLKRLWIGNLRSNEMFFQNIYNYLLCRDYDEFVVTLAGEDEVRRWLQIAPYLRTRKLRIILSEHFNIPADRLIPKDVQYKDLVEVVIDVSRCPEYFGDIFPSFIKAVRNSTESSIFRLFSVIGTELNWNNFAEFYDPADFKMNSGDNLWSWAAVSKMIKKYGTAYTAFRDFQILPLLNSSFHCPFNVQIHVVCAGREYEGMKKRHFQTLDFVYFYCYHRVYMGREIDGVHQRFMNNNLACVYGHRYWHIIHKVFVRGQTEVECPPMEEPMQLGQTQALQEFVSKIK</sequence>
<evidence type="ECO:0000313" key="1">
    <source>
        <dbReference type="EMBL" id="CAD5205960.1"/>
    </source>
</evidence>
<dbReference type="EMBL" id="CAJFCW020000001">
    <property type="protein sequence ID" value="CAG9079980.1"/>
    <property type="molecule type" value="Genomic_DNA"/>
</dbReference>
<protein>
    <submittedName>
        <fullName evidence="1">Uncharacterized protein</fullName>
    </submittedName>
</protein>
<evidence type="ECO:0000313" key="2">
    <source>
        <dbReference type="Proteomes" id="UP000614601"/>
    </source>
</evidence>
<dbReference type="EMBL" id="CAJFDH010000001">
    <property type="protein sequence ID" value="CAD5205960.1"/>
    <property type="molecule type" value="Genomic_DNA"/>
</dbReference>
<keyword evidence="2" id="KW-1185">Reference proteome</keyword>
<gene>
    <name evidence="1" type="ORF">BOKJ2_LOCUS644</name>
</gene>
<comment type="caution">
    <text evidence="1">The sequence shown here is derived from an EMBL/GenBank/DDBJ whole genome shotgun (WGS) entry which is preliminary data.</text>
</comment>
<dbReference type="Proteomes" id="UP000614601">
    <property type="component" value="Unassembled WGS sequence"/>
</dbReference>
<name>A0A811JS40_9BILA</name>
<organism evidence="1 2">
    <name type="scientific">Bursaphelenchus okinawaensis</name>
    <dbReference type="NCBI Taxonomy" id="465554"/>
    <lineage>
        <taxon>Eukaryota</taxon>
        <taxon>Metazoa</taxon>
        <taxon>Ecdysozoa</taxon>
        <taxon>Nematoda</taxon>
        <taxon>Chromadorea</taxon>
        <taxon>Rhabditida</taxon>
        <taxon>Tylenchina</taxon>
        <taxon>Tylenchomorpha</taxon>
        <taxon>Aphelenchoidea</taxon>
        <taxon>Aphelenchoididae</taxon>
        <taxon>Bursaphelenchus</taxon>
    </lineage>
</organism>
<reference evidence="1" key="1">
    <citation type="submission" date="2020-09" db="EMBL/GenBank/DDBJ databases">
        <authorList>
            <person name="Kikuchi T."/>
        </authorList>
    </citation>
    <scope>NUCLEOTIDE SEQUENCE</scope>
    <source>
        <strain evidence="1">SH1</strain>
    </source>
</reference>
<dbReference type="Proteomes" id="UP000783686">
    <property type="component" value="Unassembled WGS sequence"/>
</dbReference>
<accession>A0A811JS40</accession>
<dbReference type="AlphaFoldDB" id="A0A811JS40"/>